<dbReference type="RefSeq" id="WP_183369255.1">
    <property type="nucleotide sequence ID" value="NZ_CAJEWD010000003.1"/>
</dbReference>
<protein>
    <submittedName>
        <fullName evidence="2">Acetyltransferase YjbC</fullName>
    </submittedName>
</protein>
<dbReference type="CDD" id="cd04301">
    <property type="entry name" value="NAT_SF"/>
    <property type="match status" value="1"/>
</dbReference>
<reference evidence="2 3" key="1">
    <citation type="submission" date="2020-07" db="EMBL/GenBank/DDBJ databases">
        <authorList>
            <person name="Criscuolo A."/>
        </authorList>
    </citation>
    <scope>NUCLEOTIDE SEQUENCE [LARGE SCALE GENOMIC DNA]</scope>
    <source>
        <strain evidence="2">CIP111649</strain>
    </source>
</reference>
<feature type="domain" description="N-acetyltransferase" evidence="1">
    <location>
        <begin position="1"/>
        <end position="147"/>
    </location>
</feature>
<comment type="caution">
    <text evidence="2">The sequence shown here is derived from an EMBL/GenBank/DDBJ whole genome shotgun (WGS) entry which is preliminary data.</text>
</comment>
<dbReference type="GO" id="GO:0016747">
    <property type="term" value="F:acyltransferase activity, transferring groups other than amino-acyl groups"/>
    <property type="evidence" value="ECO:0007669"/>
    <property type="project" value="InterPro"/>
</dbReference>
<evidence type="ECO:0000259" key="1">
    <source>
        <dbReference type="PROSITE" id="PS51186"/>
    </source>
</evidence>
<evidence type="ECO:0000313" key="2">
    <source>
        <dbReference type="EMBL" id="CAD2071113.1"/>
    </source>
</evidence>
<dbReference type="InterPro" id="IPR000182">
    <property type="entry name" value="GNAT_dom"/>
</dbReference>
<evidence type="ECO:0000313" key="3">
    <source>
        <dbReference type="Proteomes" id="UP000589351"/>
    </source>
</evidence>
<keyword evidence="3" id="KW-1185">Reference proteome</keyword>
<dbReference type="Proteomes" id="UP000589351">
    <property type="component" value="Unassembled WGS sequence"/>
</dbReference>
<dbReference type="Pfam" id="PF13508">
    <property type="entry name" value="Acetyltransf_7"/>
    <property type="match status" value="1"/>
</dbReference>
<name>A0A6V7R2A2_9STAP</name>
<sequence length="171" mass="20431">MLEKLQRDDFDIFYKLLAESFPPSEIRSYEGQKNLLELDEYEIYVLKKDDELLAFFAEWANEDFRFVEHLAVNPSYRSQGLGSKTLKAYHEQDDRPVILEVETPKDEVSKKRIKFYEKNGYYLTNFQYMQPIINKGYDTVELVLMTYPELLDSETLKQVKAWLDKTVYMHL</sequence>
<proteinExistence type="predicted"/>
<dbReference type="Gene3D" id="3.40.630.30">
    <property type="match status" value="1"/>
</dbReference>
<gene>
    <name evidence="2" type="primary">yjbC</name>
    <name evidence="2" type="ORF">JEODO184_00133</name>
</gene>
<dbReference type="InterPro" id="IPR016181">
    <property type="entry name" value="Acyl_CoA_acyltransferase"/>
</dbReference>
<dbReference type="EMBL" id="CAJEWD010000003">
    <property type="protein sequence ID" value="CAD2071113.1"/>
    <property type="molecule type" value="Genomic_DNA"/>
</dbReference>
<keyword evidence="2" id="KW-0808">Transferase</keyword>
<dbReference type="PROSITE" id="PS51186">
    <property type="entry name" value="GNAT"/>
    <property type="match status" value="1"/>
</dbReference>
<dbReference type="AlphaFoldDB" id="A0A6V7R2A2"/>
<organism evidence="2 3">
    <name type="scientific">Jeotgalicoccus meleagridis</name>
    <dbReference type="NCBI Taxonomy" id="2759181"/>
    <lineage>
        <taxon>Bacteria</taxon>
        <taxon>Bacillati</taxon>
        <taxon>Bacillota</taxon>
        <taxon>Bacilli</taxon>
        <taxon>Bacillales</taxon>
        <taxon>Staphylococcaceae</taxon>
        <taxon>Jeotgalicoccus</taxon>
    </lineage>
</organism>
<dbReference type="SUPFAM" id="SSF55729">
    <property type="entry name" value="Acyl-CoA N-acyltransferases (Nat)"/>
    <property type="match status" value="1"/>
</dbReference>
<accession>A0A6V7R2A2</accession>